<dbReference type="NCBIfam" id="TIGR04131">
    <property type="entry name" value="Bac_Flav_CTERM"/>
    <property type="match status" value="1"/>
</dbReference>
<dbReference type="InterPro" id="IPR026341">
    <property type="entry name" value="T9SS_type_B"/>
</dbReference>
<dbReference type="OrthoDB" id="1113525at2"/>
<dbReference type="InterPro" id="IPR056600">
    <property type="entry name" value="GBD_T9SS_assoc"/>
</dbReference>
<dbReference type="PANTHER" id="PTHR46708">
    <property type="entry name" value="TENASCIN"/>
    <property type="match status" value="1"/>
</dbReference>
<dbReference type="InterPro" id="IPR050991">
    <property type="entry name" value="ECM_Regulatory_Proteins"/>
</dbReference>
<dbReference type="InterPro" id="IPR003961">
    <property type="entry name" value="FN3_dom"/>
</dbReference>
<accession>A0A5C6ZGX4</accession>
<keyword evidence="2" id="KW-0732">Signal</keyword>
<feature type="domain" description="Fibronectin type-III" evidence="3">
    <location>
        <begin position="469"/>
        <end position="561"/>
    </location>
</feature>
<feature type="signal peptide" evidence="2">
    <location>
        <begin position="1"/>
        <end position="19"/>
    </location>
</feature>
<dbReference type="CDD" id="cd00063">
    <property type="entry name" value="FN3"/>
    <property type="match status" value="2"/>
</dbReference>
<feature type="domain" description="Fibronectin type-III" evidence="3">
    <location>
        <begin position="200"/>
        <end position="289"/>
    </location>
</feature>
<evidence type="ECO:0000313" key="4">
    <source>
        <dbReference type="EMBL" id="TXD89391.1"/>
    </source>
</evidence>
<keyword evidence="5" id="KW-1185">Reference proteome</keyword>
<gene>
    <name evidence="4" type="ORF">ESY86_08355</name>
</gene>
<name>A0A5C6ZGX4_9FLAO</name>
<dbReference type="Pfam" id="PF13585">
    <property type="entry name" value="CHU_C"/>
    <property type="match status" value="1"/>
</dbReference>
<sequence>MKKITLVLVLLLAVSGAYSQIVNEPANWPNTAWLVEGTGLDDADVFEADPTLTANFAYDDDDAGSGTDNEVSAASPIIDLSAAASAGETWMTVSGNYVHRFLSSDFLIFQYWDADAETWNDWGSPFVTTTTAAPFDNFCSVAGVPYTTEVLNIFSFTATQLSGFKYRIYYNDDLDGSGWNYGFCFESPTLTSETPPTCPVVSGISVSNIGATTADIAWAAGGSETQWEVAVQPAGTGEPAGSGEATSNNPYTATGLTAVTDYEVYVRANCDADGFSNWQGPVNFLTACDVFVPFYSEDFATIIPNCWDEANNGTAATGPLELGAGSWGADGYLNNGFSGAYKINLWVTGKSDWILSPQFDLTGGPYQVDFDFAIMEWGSSSAAGTLGSDDIVQLLISADNGATWTVLITYDKDSVIPASGIQVVYDLSAYAGQIVQFGILGSEGTVNDEEDNDVFVDNFRVRDIPSCQEPSDLAVANITETTADLSWTANAGETSWEIINQDAGGAAPTESDSGIATSDNPYQATGLVEGGNYEFYVRAVCGTNDVSLWVGPSSYRISGPGEVCEDPIIVTTPLPYITSDDTANYLDDYNGSAGENCGSTFGYLNGDDVVYAYTPDVDTSVDIELSELTDNYAGVFVYTDCADIGTNCQAGALNSFSSDDLAIDDFIVTGGTTYYIVISTWASPQSTGYTLTIRENTCINPTAGFQVVNDCENGEQFLVDVNVTSFGDAESLTISTDFNATTVEVTELGTYQVGPFPFLTDVTISINNDQDSNCFLNETFQLLACPPDNDNPCDAIEVAVNTDSSCDLTTSGSLIEATPSGVPNGSCEGNPDDDVWFQFVAENEVQVISILNNTGTFNIDHGLYEGSCEGLVELACTNGDASVSPQLVVGNTYYLRVFSGGSNPETNTFDICIKKAPSNLICENAVNFCAEDGGALISSNIIGVPSIGEIACLSSTPNPTWNIIQIGSDGLIEIQIDQIDDQGEGLDVDFALWGPFDSLANACGNLDTGCPDPDDCPNNNGFFGNPDFYPFGNIIDCSWSAETTENLTIDNALSGEIYVLLVTNFSGDPGTISIAQTNGGTADGTITAEIEVELGADQEFCGFPDYVLNAESPFADSYVWYADGFVIEGETEATLTVTETNIYTVIAFDEQCGSQAEDSISITFGQEAIANPVEDIVTCDDATGDEVENFDLEMQTATILGEQDPAVFNVTYYVTLQDAQTSTNPLTSPYNNVSNPQTIFVRVEDTNANFCFATTSFDLVISGPTPTAASVDIEACDEAEGNASFDLAAHDVNILDGQSQEEFTVSYYENEADAEAGTNAIDDSTLYGSNSQTLYARVESNISFDCYSTTAFDLIVKPLPNTTFAEDFDYEVCPDATVPIMINATAGNYEASAVTIQWYRDGGLITGETNLSLAVLEAGTYEIQVSFNDASQCSSSAAIEVIELENCVIPEGISPNGDGKNDTFDLSSYDVSKLEIFNRNGTRVYQKRNYTNEWFGQSDDGEDLPVGTYFYTMEYQNGKQRAAWVYIQRLN</sequence>
<protein>
    <submittedName>
        <fullName evidence="4">T9SS type B sorting domain-containing protein</fullName>
    </submittedName>
</protein>
<organism evidence="4 5">
    <name type="scientific">Subsaximicrobium wynnwilliamsii</name>
    <dbReference type="NCBI Taxonomy" id="291179"/>
    <lineage>
        <taxon>Bacteria</taxon>
        <taxon>Pseudomonadati</taxon>
        <taxon>Bacteroidota</taxon>
        <taxon>Flavobacteriia</taxon>
        <taxon>Flavobacteriales</taxon>
        <taxon>Flavobacteriaceae</taxon>
        <taxon>Subsaximicrobium</taxon>
    </lineage>
</organism>
<evidence type="ECO:0000256" key="2">
    <source>
        <dbReference type="SAM" id="SignalP"/>
    </source>
</evidence>
<evidence type="ECO:0000256" key="1">
    <source>
        <dbReference type="ARBA" id="ARBA00022737"/>
    </source>
</evidence>
<comment type="caution">
    <text evidence="4">The sequence shown here is derived from an EMBL/GenBank/DDBJ whole genome shotgun (WGS) entry which is preliminary data.</text>
</comment>
<dbReference type="RefSeq" id="WP_147086144.1">
    <property type="nucleotide sequence ID" value="NZ_VORM01000006.1"/>
</dbReference>
<dbReference type="Proteomes" id="UP000321578">
    <property type="component" value="Unassembled WGS sequence"/>
</dbReference>
<reference evidence="4 5" key="1">
    <citation type="submission" date="2019-08" db="EMBL/GenBank/DDBJ databases">
        <title>Genomes of Subsaximicrobium wynnwilliamsii strains.</title>
        <authorList>
            <person name="Bowman J.P."/>
        </authorList>
    </citation>
    <scope>NUCLEOTIDE SEQUENCE [LARGE SCALE GENOMIC DNA]</scope>
    <source>
        <strain evidence="4 5">2-80-2</strain>
    </source>
</reference>
<dbReference type="Pfam" id="PF23759">
    <property type="entry name" value="GBD_T9SS_assoc"/>
    <property type="match status" value="1"/>
</dbReference>
<evidence type="ECO:0000259" key="3">
    <source>
        <dbReference type="PROSITE" id="PS50853"/>
    </source>
</evidence>
<dbReference type="SMART" id="SM00060">
    <property type="entry name" value="FN3"/>
    <property type="match status" value="2"/>
</dbReference>
<dbReference type="PANTHER" id="PTHR46708:SF2">
    <property type="entry name" value="FIBRONECTIN TYPE-III DOMAIN-CONTAINING PROTEIN"/>
    <property type="match status" value="1"/>
</dbReference>
<dbReference type="Pfam" id="PF00041">
    <property type="entry name" value="fn3"/>
    <property type="match status" value="2"/>
</dbReference>
<feature type="chain" id="PRO_5022739233" evidence="2">
    <location>
        <begin position="20"/>
        <end position="1531"/>
    </location>
</feature>
<dbReference type="InterPro" id="IPR013783">
    <property type="entry name" value="Ig-like_fold"/>
</dbReference>
<evidence type="ECO:0000313" key="5">
    <source>
        <dbReference type="Proteomes" id="UP000321578"/>
    </source>
</evidence>
<dbReference type="PROSITE" id="PS50853">
    <property type="entry name" value="FN3"/>
    <property type="match status" value="2"/>
</dbReference>
<dbReference type="InterPro" id="IPR036116">
    <property type="entry name" value="FN3_sf"/>
</dbReference>
<keyword evidence="1" id="KW-0677">Repeat</keyword>
<proteinExistence type="predicted"/>
<dbReference type="EMBL" id="VORO01000007">
    <property type="protein sequence ID" value="TXD89391.1"/>
    <property type="molecule type" value="Genomic_DNA"/>
</dbReference>
<dbReference type="Gene3D" id="2.60.40.10">
    <property type="entry name" value="Immunoglobulins"/>
    <property type="match status" value="3"/>
</dbReference>
<dbReference type="SUPFAM" id="SSF49265">
    <property type="entry name" value="Fibronectin type III"/>
    <property type="match status" value="1"/>
</dbReference>